<evidence type="ECO:0000256" key="2">
    <source>
        <dbReference type="ARBA" id="ARBA00023125"/>
    </source>
</evidence>
<dbReference type="EMBL" id="MASU01000008">
    <property type="protein sequence ID" value="PXY29673.1"/>
    <property type="molecule type" value="Genomic_DNA"/>
</dbReference>
<dbReference type="PROSITE" id="PS01124">
    <property type="entry name" value="HTH_ARAC_FAMILY_2"/>
    <property type="match status" value="1"/>
</dbReference>
<dbReference type="SUPFAM" id="SSF46689">
    <property type="entry name" value="Homeodomain-like"/>
    <property type="match status" value="1"/>
</dbReference>
<evidence type="ECO:0000256" key="1">
    <source>
        <dbReference type="ARBA" id="ARBA00023015"/>
    </source>
</evidence>
<sequence length="363" mass="39889">MIGWDFPRGVMSAALLAEFAGELGVPRGEVLRGTGLDETVLHDPLAQVEAHQELAVVRNLIRSCPGRDVALLGLTAGQRYHATSYGIWGYAVTSSRTVRDAVELALRYIELTYVFCVPELRVDGEAAHLHCRDDDVPADVRSFLLARDIAAIFTLVREQVGAPLRAHRVALRLPEPADAGPYRGLLGLEPEFGYDHTRVSFGRALLDQPMPQANEHTAALCERQCRELLARRRARTGVARLVRDQLLAVDGLRSDMEQVAAALAMTVRTLRRRLAAEGTTYRALLDEVREAYAEELLATQALSVEQIAYRLGYSEASSFIHAFTRWKGVSPREFRRRTGSGSRPGARSPADGGRPGSPAGRAD</sequence>
<dbReference type="Pfam" id="PF12833">
    <property type="entry name" value="HTH_18"/>
    <property type="match status" value="1"/>
</dbReference>
<dbReference type="PRINTS" id="PR00032">
    <property type="entry name" value="HTHARAC"/>
</dbReference>
<name>A0A318LI14_9PSEU</name>
<feature type="domain" description="HTH araC/xylS-type" evidence="5">
    <location>
        <begin position="236"/>
        <end position="337"/>
    </location>
</feature>
<dbReference type="InterPro" id="IPR018060">
    <property type="entry name" value="HTH_AraC"/>
</dbReference>
<dbReference type="SMART" id="SM00342">
    <property type="entry name" value="HTH_ARAC"/>
    <property type="match status" value="1"/>
</dbReference>
<dbReference type="GO" id="GO:0003700">
    <property type="term" value="F:DNA-binding transcription factor activity"/>
    <property type="evidence" value="ECO:0007669"/>
    <property type="project" value="InterPro"/>
</dbReference>
<feature type="region of interest" description="Disordered" evidence="4">
    <location>
        <begin position="331"/>
        <end position="363"/>
    </location>
</feature>
<dbReference type="Gene3D" id="1.10.10.60">
    <property type="entry name" value="Homeodomain-like"/>
    <property type="match status" value="1"/>
</dbReference>
<proteinExistence type="predicted"/>
<keyword evidence="2" id="KW-0238">DNA-binding</keyword>
<evidence type="ECO:0000259" key="5">
    <source>
        <dbReference type="PROSITE" id="PS01124"/>
    </source>
</evidence>
<dbReference type="AlphaFoldDB" id="A0A318LI14"/>
<dbReference type="RefSeq" id="WP_110339439.1">
    <property type="nucleotide sequence ID" value="NZ_MASU01000008.1"/>
</dbReference>
<dbReference type="PANTHER" id="PTHR47894">
    <property type="entry name" value="HTH-TYPE TRANSCRIPTIONAL REGULATOR GADX"/>
    <property type="match status" value="1"/>
</dbReference>
<keyword evidence="7" id="KW-1185">Reference proteome</keyword>
<dbReference type="GO" id="GO:0005829">
    <property type="term" value="C:cytosol"/>
    <property type="evidence" value="ECO:0007669"/>
    <property type="project" value="TreeGrafter"/>
</dbReference>
<dbReference type="OrthoDB" id="5241536at2"/>
<keyword evidence="1" id="KW-0805">Transcription regulation</keyword>
<accession>A0A318LI14</accession>
<dbReference type="Pfam" id="PF12625">
    <property type="entry name" value="Arabinose_bd"/>
    <property type="match status" value="1"/>
</dbReference>
<reference evidence="6 7" key="1">
    <citation type="submission" date="2016-07" db="EMBL/GenBank/DDBJ databases">
        <title>Draft genome sequence of Prauserella sp. YIM 121212, isolated from alkaline soil.</title>
        <authorList>
            <person name="Ruckert C."/>
            <person name="Albersmeier A."/>
            <person name="Jiang C.-L."/>
            <person name="Jiang Y."/>
            <person name="Kalinowski J."/>
            <person name="Schneider O."/>
            <person name="Winkler A."/>
            <person name="Zotchev S.B."/>
        </authorList>
    </citation>
    <scope>NUCLEOTIDE SEQUENCE [LARGE SCALE GENOMIC DNA]</scope>
    <source>
        <strain evidence="6 7">YIM 121212</strain>
    </source>
</reference>
<evidence type="ECO:0000256" key="4">
    <source>
        <dbReference type="SAM" id="MobiDB-lite"/>
    </source>
</evidence>
<dbReference type="InterPro" id="IPR009057">
    <property type="entry name" value="Homeodomain-like_sf"/>
</dbReference>
<comment type="caution">
    <text evidence="6">The sequence shown here is derived from an EMBL/GenBank/DDBJ whole genome shotgun (WGS) entry which is preliminary data.</text>
</comment>
<dbReference type="Proteomes" id="UP000247892">
    <property type="component" value="Unassembled WGS sequence"/>
</dbReference>
<evidence type="ECO:0000256" key="3">
    <source>
        <dbReference type="ARBA" id="ARBA00023163"/>
    </source>
</evidence>
<dbReference type="GO" id="GO:0000976">
    <property type="term" value="F:transcription cis-regulatory region binding"/>
    <property type="evidence" value="ECO:0007669"/>
    <property type="project" value="TreeGrafter"/>
</dbReference>
<evidence type="ECO:0000313" key="7">
    <source>
        <dbReference type="Proteomes" id="UP000247892"/>
    </source>
</evidence>
<dbReference type="InterPro" id="IPR032687">
    <property type="entry name" value="AraC-type_N"/>
</dbReference>
<dbReference type="PANTHER" id="PTHR47894:SF1">
    <property type="entry name" value="HTH-TYPE TRANSCRIPTIONAL REGULATOR VQSM"/>
    <property type="match status" value="1"/>
</dbReference>
<keyword evidence="3" id="KW-0804">Transcription</keyword>
<protein>
    <submittedName>
        <fullName evidence="6">AraC family transcriptional regulator</fullName>
    </submittedName>
</protein>
<evidence type="ECO:0000313" key="6">
    <source>
        <dbReference type="EMBL" id="PXY29673.1"/>
    </source>
</evidence>
<gene>
    <name evidence="6" type="ORF">BA062_21065</name>
</gene>
<dbReference type="InterPro" id="IPR020449">
    <property type="entry name" value="Tscrpt_reg_AraC-type_HTH"/>
</dbReference>
<organism evidence="6 7">
    <name type="scientific">Prauserella flavalba</name>
    <dbReference type="NCBI Taxonomy" id="1477506"/>
    <lineage>
        <taxon>Bacteria</taxon>
        <taxon>Bacillati</taxon>
        <taxon>Actinomycetota</taxon>
        <taxon>Actinomycetes</taxon>
        <taxon>Pseudonocardiales</taxon>
        <taxon>Pseudonocardiaceae</taxon>
        <taxon>Prauserella</taxon>
    </lineage>
</organism>